<protein>
    <submittedName>
        <fullName evidence="2">Uncharacterized protein</fullName>
    </submittedName>
</protein>
<reference evidence="2" key="1">
    <citation type="submission" date="2013-10" db="EMBL/GenBank/DDBJ databases">
        <title>Genomic analysis of the causative agents of coccidiosis in chickens.</title>
        <authorList>
            <person name="Reid A.J."/>
            <person name="Blake D."/>
            <person name="Billington K."/>
            <person name="Browne H."/>
            <person name="Dunn M."/>
            <person name="Hung S."/>
            <person name="Kawahara F."/>
            <person name="Miranda-Saavedra D."/>
            <person name="Mourier T."/>
            <person name="Nagra H."/>
            <person name="Otto T.D."/>
            <person name="Rawlings N."/>
            <person name="Sanchez A."/>
            <person name="Sanders M."/>
            <person name="Subramaniam C."/>
            <person name="Tay Y."/>
            <person name="Dear P."/>
            <person name="Doerig C."/>
            <person name="Gruber A."/>
            <person name="Parkinson J."/>
            <person name="Shirley M."/>
            <person name="Wan K.L."/>
            <person name="Berriman M."/>
            <person name="Tomley F."/>
            <person name="Pain A."/>
        </authorList>
    </citation>
    <scope>NUCLEOTIDE SEQUENCE [LARGE SCALE GENOMIC DNA]</scope>
    <source>
        <strain evidence="2">Houghton</strain>
    </source>
</reference>
<accession>U6MUZ4</accession>
<dbReference type="Proteomes" id="UP000030754">
    <property type="component" value="Unassembled WGS sequence"/>
</dbReference>
<keyword evidence="1" id="KW-0732">Signal</keyword>
<feature type="signal peptide" evidence="1">
    <location>
        <begin position="1"/>
        <end position="21"/>
    </location>
</feature>
<dbReference type="EMBL" id="HG723187">
    <property type="protein sequence ID" value="CDJ65505.1"/>
    <property type="molecule type" value="Genomic_DNA"/>
</dbReference>
<reference evidence="2" key="2">
    <citation type="submission" date="2013-10" db="EMBL/GenBank/DDBJ databases">
        <authorList>
            <person name="Aslett M."/>
        </authorList>
    </citation>
    <scope>NUCLEOTIDE SEQUENCE [LARGE SCALE GENOMIC DNA]</scope>
    <source>
        <strain evidence="2">Houghton</strain>
    </source>
</reference>
<keyword evidence="3" id="KW-1185">Reference proteome</keyword>
<evidence type="ECO:0000256" key="1">
    <source>
        <dbReference type="SAM" id="SignalP"/>
    </source>
</evidence>
<dbReference type="RefSeq" id="XP_013433972.1">
    <property type="nucleotide sequence ID" value="XM_013578518.1"/>
</dbReference>
<dbReference type="VEuPathDB" id="ToxoDB:ENH_00006410"/>
<dbReference type="AlphaFoldDB" id="U6MUZ4"/>
<feature type="chain" id="PRO_5004674059" evidence="1">
    <location>
        <begin position="22"/>
        <end position="393"/>
    </location>
</feature>
<evidence type="ECO:0000313" key="2">
    <source>
        <dbReference type="EMBL" id="CDJ65505.1"/>
    </source>
</evidence>
<organism evidence="2 3">
    <name type="scientific">Eimeria necatrix</name>
    <dbReference type="NCBI Taxonomy" id="51315"/>
    <lineage>
        <taxon>Eukaryota</taxon>
        <taxon>Sar</taxon>
        <taxon>Alveolata</taxon>
        <taxon>Apicomplexa</taxon>
        <taxon>Conoidasida</taxon>
        <taxon>Coccidia</taxon>
        <taxon>Eucoccidiorida</taxon>
        <taxon>Eimeriorina</taxon>
        <taxon>Eimeriidae</taxon>
        <taxon>Eimeria</taxon>
    </lineage>
</organism>
<sequence length="393" mass="42625">MQMPASAAKALKSATVALCWACVVPDFLDQCGSQLATAGDFTGIDSSQSDELADLSGATEKIEYEGSFSLPAEGADPFSRVSILRANAISLKDSHISSEMLQSLGELVQALIQEEAQNIQHQSDLWLISETKKAVDLLHNNPSLFPATGYSLHEGPNGVLFVKVSEMGMEWHFSSDQLLQTDVPYWMVDAEAALRVIVQDVMSDVMQMTLPVVSEPPSEEKETDFPIEFGYDSTDRRSIKFAFGDSTVTVTCGKTLQLGGAVGVSHGDYTVKVESGNNSTEGTINAGPVAVHTSVAPDNVQHDVSVGTMQVMQARINPSAGPGSIVASYQDARIKFDTNPEGKRHGAEVGNKDFLIGVTRDFDDRINIFKRTFNCSYCLLFPLPLQLRNAYML</sequence>
<dbReference type="OrthoDB" id="346493at2759"/>
<name>U6MUZ4_9EIME</name>
<dbReference type="GeneID" id="25470832"/>
<gene>
    <name evidence="2" type="ORF">ENH_00006410</name>
</gene>
<proteinExistence type="predicted"/>
<evidence type="ECO:0000313" key="3">
    <source>
        <dbReference type="Proteomes" id="UP000030754"/>
    </source>
</evidence>